<sequence length="60" mass="7126">MPNIDGLTKRLTSYKIIIAEEDKDQAVLRANYSGFHFKRRLTALIHKRFSYGLIWDYSYT</sequence>
<protein>
    <submittedName>
        <fullName evidence="2">Uncharacterized protein</fullName>
    </submittedName>
</protein>
<evidence type="ECO:0000313" key="1">
    <source>
        <dbReference type="Proteomes" id="UP000887565"/>
    </source>
</evidence>
<proteinExistence type="predicted"/>
<organism evidence="1 2">
    <name type="scientific">Romanomermis culicivorax</name>
    <name type="common">Nematode worm</name>
    <dbReference type="NCBI Taxonomy" id="13658"/>
    <lineage>
        <taxon>Eukaryota</taxon>
        <taxon>Metazoa</taxon>
        <taxon>Ecdysozoa</taxon>
        <taxon>Nematoda</taxon>
        <taxon>Enoplea</taxon>
        <taxon>Dorylaimia</taxon>
        <taxon>Mermithida</taxon>
        <taxon>Mermithoidea</taxon>
        <taxon>Mermithidae</taxon>
        <taxon>Romanomermis</taxon>
    </lineage>
</organism>
<accession>A0A915IVX8</accession>
<dbReference type="WBParaSite" id="nRc.2.0.1.t17555-RA">
    <property type="protein sequence ID" value="nRc.2.0.1.t17555-RA"/>
    <property type="gene ID" value="nRc.2.0.1.g17555"/>
</dbReference>
<name>A0A915IVX8_ROMCU</name>
<evidence type="ECO:0000313" key="2">
    <source>
        <dbReference type="WBParaSite" id="nRc.2.0.1.t17555-RA"/>
    </source>
</evidence>
<reference evidence="2" key="1">
    <citation type="submission" date="2022-11" db="UniProtKB">
        <authorList>
            <consortium name="WormBaseParasite"/>
        </authorList>
    </citation>
    <scope>IDENTIFICATION</scope>
</reference>
<dbReference type="AlphaFoldDB" id="A0A915IVX8"/>
<dbReference type="Proteomes" id="UP000887565">
    <property type="component" value="Unplaced"/>
</dbReference>
<keyword evidence="1" id="KW-1185">Reference proteome</keyword>